<comment type="caution">
    <text evidence="1">The sequence shown here is derived from an EMBL/GenBank/DDBJ whole genome shotgun (WGS) entry which is preliminary data.</text>
</comment>
<dbReference type="EMBL" id="JACQPB010000031">
    <property type="protein sequence ID" value="MBI4210342.1"/>
    <property type="molecule type" value="Genomic_DNA"/>
</dbReference>
<name>A0A8T3YKL0_9ARCH</name>
<evidence type="ECO:0000313" key="1">
    <source>
        <dbReference type="EMBL" id="MBI4210342.1"/>
    </source>
</evidence>
<proteinExistence type="predicted"/>
<evidence type="ECO:0000313" key="2">
    <source>
        <dbReference type="Proteomes" id="UP000732298"/>
    </source>
</evidence>
<gene>
    <name evidence="1" type="ORF">HY544_02440</name>
</gene>
<sequence>MPVEYGEFKGNKVMTLKRDENDRYPFTFGKGKAKLIVENFEDIKKFAEEQ</sequence>
<accession>A0A8T3YKL0</accession>
<dbReference type="AlphaFoldDB" id="A0A8T3YKL0"/>
<protein>
    <submittedName>
        <fullName evidence="1">Uncharacterized protein</fullName>
    </submittedName>
</protein>
<reference evidence="1" key="1">
    <citation type="submission" date="2020-07" db="EMBL/GenBank/DDBJ databases">
        <title>Huge and variable diversity of episymbiotic CPR bacteria and DPANN archaea in groundwater ecosystems.</title>
        <authorList>
            <person name="He C.Y."/>
            <person name="Keren R."/>
            <person name="Whittaker M."/>
            <person name="Farag I.F."/>
            <person name="Doudna J."/>
            <person name="Cate J.H.D."/>
            <person name="Banfield J.F."/>
        </authorList>
    </citation>
    <scope>NUCLEOTIDE SEQUENCE</scope>
    <source>
        <strain evidence="1">NC_groundwater_1296_Ag_S-0.2um_52_80</strain>
    </source>
</reference>
<dbReference type="Proteomes" id="UP000732298">
    <property type="component" value="Unassembled WGS sequence"/>
</dbReference>
<organism evidence="1 2">
    <name type="scientific">Candidatus Iainarchaeum sp</name>
    <dbReference type="NCBI Taxonomy" id="3101447"/>
    <lineage>
        <taxon>Archaea</taxon>
        <taxon>Candidatus Iainarchaeota</taxon>
        <taxon>Candidatus Iainarchaeia</taxon>
        <taxon>Candidatus Iainarchaeales</taxon>
        <taxon>Candidatus Iainarchaeaceae</taxon>
        <taxon>Candidatus Iainarchaeum</taxon>
    </lineage>
</organism>